<evidence type="ECO:0000256" key="1">
    <source>
        <dbReference type="ARBA" id="ARBA00004651"/>
    </source>
</evidence>
<feature type="transmembrane region" description="Helical" evidence="9">
    <location>
        <begin position="167"/>
        <end position="187"/>
    </location>
</feature>
<reference evidence="10" key="1">
    <citation type="submission" date="2018-06" db="EMBL/GenBank/DDBJ databases">
        <authorList>
            <person name="Zhirakovskaya E."/>
        </authorList>
    </citation>
    <scope>NUCLEOTIDE SEQUENCE</scope>
</reference>
<dbReference type="PANTHER" id="PTHR11795">
    <property type="entry name" value="BRANCHED-CHAIN AMINO ACID TRANSPORT SYSTEM PERMEASE PROTEIN LIVH"/>
    <property type="match status" value="1"/>
</dbReference>
<gene>
    <name evidence="10" type="ORF">MNBD_ACTINO01-2003</name>
</gene>
<dbReference type="InterPro" id="IPR001851">
    <property type="entry name" value="ABC_transp_permease"/>
</dbReference>
<protein>
    <submittedName>
        <fullName evidence="10">High-affinity branched-chain amino acid transport system permease protein LivH (TC 3.A.1.4.1)</fullName>
    </submittedName>
</protein>
<evidence type="ECO:0000256" key="4">
    <source>
        <dbReference type="ARBA" id="ARBA00022692"/>
    </source>
</evidence>
<evidence type="ECO:0000256" key="2">
    <source>
        <dbReference type="ARBA" id="ARBA00022448"/>
    </source>
</evidence>
<feature type="transmembrane region" description="Helical" evidence="9">
    <location>
        <begin position="87"/>
        <end position="107"/>
    </location>
</feature>
<evidence type="ECO:0000256" key="8">
    <source>
        <dbReference type="ARBA" id="ARBA00037998"/>
    </source>
</evidence>
<dbReference type="CDD" id="cd06582">
    <property type="entry name" value="TM_PBP1_LivH_like"/>
    <property type="match status" value="1"/>
</dbReference>
<dbReference type="InterPro" id="IPR052157">
    <property type="entry name" value="BCAA_transport_permease"/>
</dbReference>
<feature type="transmembrane region" description="Helical" evidence="9">
    <location>
        <begin position="57"/>
        <end position="75"/>
    </location>
</feature>
<dbReference type="Pfam" id="PF02653">
    <property type="entry name" value="BPD_transp_2"/>
    <property type="match status" value="1"/>
</dbReference>
<accession>A0A3B0T272</accession>
<evidence type="ECO:0000256" key="3">
    <source>
        <dbReference type="ARBA" id="ARBA00022475"/>
    </source>
</evidence>
<keyword evidence="7 9" id="KW-0472">Membrane</keyword>
<evidence type="ECO:0000256" key="9">
    <source>
        <dbReference type="SAM" id="Phobius"/>
    </source>
</evidence>
<feature type="transmembrane region" description="Helical" evidence="9">
    <location>
        <begin position="20"/>
        <end position="45"/>
    </location>
</feature>
<sequence length="326" mass="34302">MIDVLIFAQAAAGQTPIEKFVNALSSGIALGAIYAVLALGFVIVFKATQVVNFAHGAIAALGAYFVVYFATVLNIPGKWMGSTPLWIQWSLSALLAIAFTAVIGMIIERVTIRPMIGEPLFSVAMITLGLDLIIRTFTNDFVDNGTKGLGDPWGPDLWVVGPLRVSYTQMITVGVLLAVMLLMFVFFRSRMGIAMRATAFDQEAAMAQGISVGKVFSIAWAIGAALAAIGGIFSSVAPRAAGVGPMTAFIAFRAFPAVIIGGLDSVAGAILGGLLVGVAEVFAGTYLGSVSWLGLGFSGIVPWILMMVVLLVKPYGLFGTEEIRRV</sequence>
<organism evidence="10">
    <name type="scientific">hydrothermal vent metagenome</name>
    <dbReference type="NCBI Taxonomy" id="652676"/>
    <lineage>
        <taxon>unclassified sequences</taxon>
        <taxon>metagenomes</taxon>
        <taxon>ecological metagenomes</taxon>
    </lineage>
</organism>
<keyword evidence="4 9" id="KW-0812">Transmembrane</keyword>
<dbReference type="PANTHER" id="PTHR11795:SF451">
    <property type="entry name" value="ABC TRANSPORTER PERMEASE PROTEIN"/>
    <property type="match status" value="1"/>
</dbReference>
<dbReference type="EMBL" id="UOEI01000344">
    <property type="protein sequence ID" value="VAW02904.1"/>
    <property type="molecule type" value="Genomic_DNA"/>
</dbReference>
<feature type="transmembrane region" description="Helical" evidence="9">
    <location>
        <begin position="215"/>
        <end position="237"/>
    </location>
</feature>
<name>A0A3B0T272_9ZZZZ</name>
<keyword evidence="6 9" id="KW-1133">Transmembrane helix</keyword>
<keyword evidence="2" id="KW-0813">Transport</keyword>
<dbReference type="GO" id="GO:0005886">
    <property type="term" value="C:plasma membrane"/>
    <property type="evidence" value="ECO:0007669"/>
    <property type="project" value="UniProtKB-SubCell"/>
</dbReference>
<dbReference type="GO" id="GO:0022857">
    <property type="term" value="F:transmembrane transporter activity"/>
    <property type="evidence" value="ECO:0007669"/>
    <property type="project" value="InterPro"/>
</dbReference>
<comment type="subcellular location">
    <subcellularLocation>
        <location evidence="1">Cell membrane</location>
        <topology evidence="1">Multi-pass membrane protein</topology>
    </subcellularLocation>
</comment>
<evidence type="ECO:0000256" key="6">
    <source>
        <dbReference type="ARBA" id="ARBA00022989"/>
    </source>
</evidence>
<evidence type="ECO:0000313" key="10">
    <source>
        <dbReference type="EMBL" id="VAW02904.1"/>
    </source>
</evidence>
<feature type="transmembrane region" description="Helical" evidence="9">
    <location>
        <begin position="119"/>
        <end position="137"/>
    </location>
</feature>
<dbReference type="AlphaFoldDB" id="A0A3B0T272"/>
<evidence type="ECO:0000256" key="5">
    <source>
        <dbReference type="ARBA" id="ARBA00022970"/>
    </source>
</evidence>
<comment type="similarity">
    <text evidence="8">Belongs to the binding-protein-dependent transport system permease family. LivHM subfamily.</text>
</comment>
<proteinExistence type="inferred from homology"/>
<dbReference type="GO" id="GO:0006865">
    <property type="term" value="P:amino acid transport"/>
    <property type="evidence" value="ECO:0007669"/>
    <property type="project" value="UniProtKB-KW"/>
</dbReference>
<keyword evidence="5" id="KW-0029">Amino-acid transport</keyword>
<keyword evidence="3" id="KW-1003">Cell membrane</keyword>
<evidence type="ECO:0000256" key="7">
    <source>
        <dbReference type="ARBA" id="ARBA00023136"/>
    </source>
</evidence>